<dbReference type="Pfam" id="PF16254">
    <property type="entry name" value="DUF4910"/>
    <property type="match status" value="1"/>
</dbReference>
<comment type="caution">
    <text evidence="4">The sequence shown here is derived from an EMBL/GenBank/DDBJ whole genome shotgun (WGS) entry which is preliminary data.</text>
</comment>
<dbReference type="InterPro" id="IPR036291">
    <property type="entry name" value="NAD(P)-bd_dom_sf"/>
</dbReference>
<evidence type="ECO:0000256" key="1">
    <source>
        <dbReference type="ARBA" id="ARBA00006484"/>
    </source>
</evidence>
<dbReference type="Pfam" id="PF16221">
    <property type="entry name" value="HTH_47"/>
    <property type="match status" value="1"/>
</dbReference>
<dbReference type="PRINTS" id="PR00081">
    <property type="entry name" value="GDHRDH"/>
</dbReference>
<dbReference type="InterPro" id="IPR020904">
    <property type="entry name" value="Sc_DH/Rdtase_CS"/>
</dbReference>
<dbReference type="SUPFAM" id="SSF51735">
    <property type="entry name" value="NAD(P)-binding Rossmann-fold domains"/>
    <property type="match status" value="1"/>
</dbReference>
<dbReference type="InterPro" id="IPR032622">
    <property type="entry name" value="UCP01524_HTH"/>
</dbReference>
<comment type="similarity">
    <text evidence="1">Belongs to the short-chain dehydrogenases/reductases (SDR) family.</text>
</comment>
<dbReference type="InterPro" id="IPR002347">
    <property type="entry name" value="SDR_fam"/>
</dbReference>
<sequence>METGSLKELVAIDRGRIGEEIYRLIVSLYPFCRSITGNGVRRTLALIGERIPLTVHEVPSGTKVFDWTVPPEWNIRDAYVKNAAGERVVDFGESNLHVLSYSTPVHATVSLQELREHLFTLPEYPDWIPYRTSYYRQNWGFCMSHARSLELGEGEYEVCIDASLEKGSLTYGECFIEGREPHEIVLSCHVCHPSLCNDNLSGVAVAAVLAAYLARLPLRYSYRFLFLPGTIGSITWLALNERNLSRVRHGLVLAGVGDAGGFTYKRSRRGDAEIDRAMVQALKDSGEEYAVVDFSPVGYDERQYCSPGINLPVGCLMRTPHGCYPEYHTSADNPGLVRPGSLAGAFALCASLLRVLEEDGRYISLSPKGEPQLGRRGLYPSTGGQGERKARELALMWVLNLSDGTLSLRGIAERSGLPFPMVRDAADLLQEHGLLREYPAQTPSRGETLQTGTEEGMASLKDKVAVITGASRGIGRAIALSLAKEGMVLCLTGRDAHALKEVAELARPMAAAVHCYQTDLTDEEEIRSFEQSIVRDLGRVHILIHSAGVFSMGLLEHSPVEELDRHYRVNVRAPYLLTQILLPLIKADRGQVVFINSSVAFGAKAAVSQYAAAKHALKAIADSLRAEVNASGVRVLSVYPGRTATPMQAAIHEEEGRTYRPERLLQPGDVAAVVVNALRLERTAELTDISMRPLSKLE</sequence>
<organism evidence="4 5">
    <name type="scientific">Candidatus Nitrobium versatile</name>
    <dbReference type="NCBI Taxonomy" id="2884831"/>
    <lineage>
        <taxon>Bacteria</taxon>
        <taxon>Pseudomonadati</taxon>
        <taxon>Nitrospirota</taxon>
        <taxon>Nitrospiria</taxon>
        <taxon>Nitrospirales</taxon>
        <taxon>Nitrospiraceae</taxon>
        <taxon>Candidatus Nitrobium</taxon>
    </lineage>
</organism>
<evidence type="ECO:0000259" key="3">
    <source>
        <dbReference type="SMART" id="SM00822"/>
    </source>
</evidence>
<keyword evidence="2" id="KW-0560">Oxidoreductase</keyword>
<dbReference type="SUPFAM" id="SSF46785">
    <property type="entry name" value="Winged helix' DNA-binding domain"/>
    <property type="match status" value="1"/>
</dbReference>
<dbReference type="SMART" id="SM00822">
    <property type="entry name" value="PKS_KR"/>
    <property type="match status" value="1"/>
</dbReference>
<dbReference type="EMBL" id="JAIOIV010000012">
    <property type="protein sequence ID" value="MBZ0154771.1"/>
    <property type="molecule type" value="Genomic_DNA"/>
</dbReference>
<dbReference type="InterPro" id="IPR036390">
    <property type="entry name" value="WH_DNA-bd_sf"/>
</dbReference>
<protein>
    <submittedName>
        <fullName evidence="4">SDR family NAD(P)-dependent oxidoreductase</fullName>
    </submittedName>
</protein>
<dbReference type="InterPro" id="IPR057326">
    <property type="entry name" value="KR_dom"/>
</dbReference>
<evidence type="ECO:0000313" key="4">
    <source>
        <dbReference type="EMBL" id="MBZ0154771.1"/>
    </source>
</evidence>
<proteinExistence type="inferred from homology"/>
<dbReference type="GO" id="GO:0016020">
    <property type="term" value="C:membrane"/>
    <property type="evidence" value="ECO:0007669"/>
    <property type="project" value="TreeGrafter"/>
</dbReference>
<dbReference type="InterPro" id="IPR032610">
    <property type="entry name" value="DUF2172"/>
</dbReference>
<dbReference type="SUPFAM" id="SSF53187">
    <property type="entry name" value="Zn-dependent exopeptidases"/>
    <property type="match status" value="1"/>
</dbReference>
<dbReference type="PANTHER" id="PTHR44196">
    <property type="entry name" value="DEHYDROGENASE/REDUCTASE SDR FAMILY MEMBER 7B"/>
    <property type="match status" value="1"/>
</dbReference>
<name>A0A953LVE7_9BACT</name>
<dbReference type="AlphaFoldDB" id="A0A953LVE7"/>
<accession>A0A953LVE7</accession>
<dbReference type="InterPro" id="IPR036388">
    <property type="entry name" value="WH-like_DNA-bd_sf"/>
</dbReference>
<dbReference type="Proteomes" id="UP000705867">
    <property type="component" value="Unassembled WGS sequence"/>
</dbReference>
<dbReference type="PANTHER" id="PTHR44196:SF1">
    <property type="entry name" value="DEHYDROGENASE_REDUCTASE SDR FAMILY MEMBER 7B"/>
    <property type="match status" value="1"/>
</dbReference>
<dbReference type="CDD" id="cd05233">
    <property type="entry name" value="SDR_c"/>
    <property type="match status" value="1"/>
</dbReference>
<dbReference type="PROSITE" id="PS00061">
    <property type="entry name" value="ADH_SHORT"/>
    <property type="match status" value="1"/>
</dbReference>
<dbReference type="InterPro" id="IPR032589">
    <property type="entry name" value="DUF4910"/>
</dbReference>
<dbReference type="Gene3D" id="1.10.10.10">
    <property type="entry name" value="Winged helix-like DNA-binding domain superfamily/Winged helix DNA-binding domain"/>
    <property type="match status" value="1"/>
</dbReference>
<dbReference type="Pfam" id="PF09940">
    <property type="entry name" value="DUF2172"/>
    <property type="match status" value="1"/>
</dbReference>
<reference evidence="4" key="1">
    <citation type="journal article" date="2021" name="bioRxiv">
        <title>Unraveling nitrogen, sulfur and carbon metabolic pathways and microbial community transcriptional responses to substrate deprivation and toxicity stresses in a bioreactor mimicking anoxic brackish coastal sediment conditions.</title>
        <authorList>
            <person name="Martins P.D."/>
            <person name="Echeveste M.J."/>
            <person name="Arshad A."/>
            <person name="Kurth J."/>
            <person name="Ouboter H."/>
            <person name="Jetten M.S.M."/>
            <person name="Welte C.U."/>
        </authorList>
    </citation>
    <scope>NUCLEOTIDE SEQUENCE</scope>
    <source>
        <strain evidence="4">MAG_39</strain>
    </source>
</reference>
<dbReference type="Gene3D" id="3.40.630.10">
    <property type="entry name" value="Zn peptidases"/>
    <property type="match status" value="1"/>
</dbReference>
<dbReference type="GO" id="GO:0016491">
    <property type="term" value="F:oxidoreductase activity"/>
    <property type="evidence" value="ECO:0007669"/>
    <property type="project" value="UniProtKB-KW"/>
</dbReference>
<dbReference type="Gene3D" id="3.50.30.90">
    <property type="match status" value="1"/>
</dbReference>
<dbReference type="Pfam" id="PF00106">
    <property type="entry name" value="adh_short"/>
    <property type="match status" value="1"/>
</dbReference>
<gene>
    <name evidence="4" type="ORF">K8I29_00980</name>
</gene>
<reference evidence="4" key="2">
    <citation type="submission" date="2021-08" db="EMBL/GenBank/DDBJ databases">
        <authorList>
            <person name="Dalcin Martins P."/>
        </authorList>
    </citation>
    <scope>NUCLEOTIDE SEQUENCE</scope>
    <source>
        <strain evidence="4">MAG_39</strain>
    </source>
</reference>
<evidence type="ECO:0000256" key="2">
    <source>
        <dbReference type="ARBA" id="ARBA00023002"/>
    </source>
</evidence>
<feature type="domain" description="Ketoreductase" evidence="3">
    <location>
        <begin position="463"/>
        <end position="639"/>
    </location>
</feature>
<evidence type="ECO:0000313" key="5">
    <source>
        <dbReference type="Proteomes" id="UP000705867"/>
    </source>
</evidence>
<dbReference type="Gene3D" id="3.40.50.720">
    <property type="entry name" value="NAD(P)-binding Rossmann-like Domain"/>
    <property type="match status" value="1"/>
</dbReference>